<evidence type="ECO:0000256" key="1">
    <source>
        <dbReference type="ARBA" id="ARBA00022679"/>
    </source>
</evidence>
<dbReference type="SMART" id="SM00212">
    <property type="entry name" value="UBCc"/>
    <property type="match status" value="1"/>
</dbReference>
<name>A0A2R5GJH6_9STRA</name>
<dbReference type="InterPro" id="IPR023313">
    <property type="entry name" value="UBQ-conjugating_AS"/>
</dbReference>
<dbReference type="CDD" id="cd23790">
    <property type="entry name" value="UBCc_UBE2A_2B"/>
    <property type="match status" value="1"/>
</dbReference>
<dbReference type="OrthoDB" id="9984419at2759"/>
<dbReference type="FunFam" id="3.10.110.10:FF:000090">
    <property type="entry name" value="Ubiquitin-conjugating enzyme E2-17 kDa"/>
    <property type="match status" value="1"/>
</dbReference>
<dbReference type="SUPFAM" id="SSF54495">
    <property type="entry name" value="UBC-like"/>
    <property type="match status" value="1"/>
</dbReference>
<organism evidence="7 8">
    <name type="scientific">Hondaea fermentalgiana</name>
    <dbReference type="NCBI Taxonomy" id="2315210"/>
    <lineage>
        <taxon>Eukaryota</taxon>
        <taxon>Sar</taxon>
        <taxon>Stramenopiles</taxon>
        <taxon>Bigyra</taxon>
        <taxon>Labyrinthulomycetes</taxon>
        <taxon>Thraustochytrida</taxon>
        <taxon>Thraustochytriidae</taxon>
        <taxon>Hondaea</taxon>
    </lineage>
</organism>
<dbReference type="FunCoup" id="A0A2R5GJH6">
    <property type="interactions" value="317"/>
</dbReference>
<dbReference type="InterPro" id="IPR000608">
    <property type="entry name" value="UBC"/>
</dbReference>
<feature type="compositionally biased region" description="Low complexity" evidence="5">
    <location>
        <begin position="19"/>
        <end position="70"/>
    </location>
</feature>
<keyword evidence="2 4" id="KW-0833">Ubl conjugation pathway</keyword>
<dbReference type="InterPro" id="IPR050113">
    <property type="entry name" value="Ub_conjugating_enzyme"/>
</dbReference>
<feature type="domain" description="UBC core" evidence="6">
    <location>
        <begin position="99"/>
        <end position="246"/>
    </location>
</feature>
<keyword evidence="4" id="KW-0067">ATP-binding</keyword>
<comment type="caution">
    <text evidence="7">The sequence shown here is derived from an EMBL/GenBank/DDBJ whole genome shotgun (WGS) entry which is preliminary data.</text>
</comment>
<evidence type="ECO:0000259" key="6">
    <source>
        <dbReference type="PROSITE" id="PS50127"/>
    </source>
</evidence>
<dbReference type="Pfam" id="PF00179">
    <property type="entry name" value="UQ_con"/>
    <property type="match status" value="1"/>
</dbReference>
<evidence type="ECO:0000256" key="5">
    <source>
        <dbReference type="SAM" id="MobiDB-lite"/>
    </source>
</evidence>
<dbReference type="GO" id="GO:0016740">
    <property type="term" value="F:transferase activity"/>
    <property type="evidence" value="ECO:0007669"/>
    <property type="project" value="UniProtKB-KW"/>
</dbReference>
<sequence>MDAAAGDAGVAETQKAQVTTPAEAAAPAAAPGETSAGDAAANNGAAATASSSSSTTTTAGAAGATAAASTPPAPAPAPAPSAAASSSAPKPSSAASLTASTQRLMTDLREMHNEPPEGCSAAPANESNLYVWNASIIGPDESPWEGGIYGLRLHFPEQYPSKPPKVRFTCELFHPNVYSDGTLCLDIIQDQWSPIYTTSTILTSIQSLLTDPNPNSPANPEAAKLFVSEPKEYKKRVRRIAAKSLEG</sequence>
<dbReference type="GO" id="GO:0005524">
    <property type="term" value="F:ATP binding"/>
    <property type="evidence" value="ECO:0007669"/>
    <property type="project" value="UniProtKB-UniRule"/>
</dbReference>
<protein>
    <submittedName>
        <fullName evidence="7">Ubiquitin-conjugating enzyme E2 E2</fullName>
    </submittedName>
</protein>
<evidence type="ECO:0000256" key="4">
    <source>
        <dbReference type="RuleBase" id="RU362109"/>
    </source>
</evidence>
<dbReference type="PROSITE" id="PS00183">
    <property type="entry name" value="UBC_1"/>
    <property type="match status" value="1"/>
</dbReference>
<dbReference type="EMBL" id="BEYU01000089">
    <property type="protein sequence ID" value="GBG31046.1"/>
    <property type="molecule type" value="Genomic_DNA"/>
</dbReference>
<keyword evidence="4" id="KW-0547">Nucleotide-binding</keyword>
<dbReference type="PROSITE" id="PS50127">
    <property type="entry name" value="UBC_2"/>
    <property type="match status" value="1"/>
</dbReference>
<accession>A0A2R5GJH6</accession>
<evidence type="ECO:0000313" key="7">
    <source>
        <dbReference type="EMBL" id="GBG31046.1"/>
    </source>
</evidence>
<evidence type="ECO:0000256" key="3">
    <source>
        <dbReference type="PROSITE-ProRule" id="PRU10133"/>
    </source>
</evidence>
<dbReference type="Gene3D" id="3.10.110.10">
    <property type="entry name" value="Ubiquitin Conjugating Enzyme"/>
    <property type="match status" value="1"/>
</dbReference>
<feature type="active site" description="Glycyl thioester intermediate" evidence="3">
    <location>
        <position position="184"/>
    </location>
</feature>
<dbReference type="AlphaFoldDB" id="A0A2R5GJH6"/>
<dbReference type="Proteomes" id="UP000241890">
    <property type="component" value="Unassembled WGS sequence"/>
</dbReference>
<evidence type="ECO:0000256" key="2">
    <source>
        <dbReference type="ARBA" id="ARBA00022786"/>
    </source>
</evidence>
<feature type="compositionally biased region" description="Low complexity" evidence="5">
    <location>
        <begin position="80"/>
        <end position="99"/>
    </location>
</feature>
<dbReference type="InterPro" id="IPR016135">
    <property type="entry name" value="UBQ-conjugating_enzyme/RWD"/>
</dbReference>
<keyword evidence="1" id="KW-0808">Transferase</keyword>
<keyword evidence="8" id="KW-1185">Reference proteome</keyword>
<comment type="similarity">
    <text evidence="4">Belongs to the ubiquitin-conjugating enzyme family.</text>
</comment>
<evidence type="ECO:0000313" key="8">
    <source>
        <dbReference type="Proteomes" id="UP000241890"/>
    </source>
</evidence>
<feature type="region of interest" description="Disordered" evidence="5">
    <location>
        <begin position="1"/>
        <end position="99"/>
    </location>
</feature>
<proteinExistence type="inferred from homology"/>
<dbReference type="InParanoid" id="A0A2R5GJH6"/>
<reference evidence="7 8" key="1">
    <citation type="submission" date="2017-12" db="EMBL/GenBank/DDBJ databases">
        <title>Sequencing, de novo assembly and annotation of complete genome of a new Thraustochytrid species, strain FCC1311.</title>
        <authorList>
            <person name="Sedici K."/>
            <person name="Godart F."/>
            <person name="Aiese Cigliano R."/>
            <person name="Sanseverino W."/>
            <person name="Barakat M."/>
            <person name="Ortet P."/>
            <person name="Marechal E."/>
            <person name="Cagnac O."/>
            <person name="Amato A."/>
        </authorList>
    </citation>
    <scope>NUCLEOTIDE SEQUENCE [LARGE SCALE GENOMIC DNA]</scope>
</reference>
<dbReference type="PANTHER" id="PTHR24067">
    <property type="entry name" value="UBIQUITIN-CONJUGATING ENZYME E2"/>
    <property type="match status" value="1"/>
</dbReference>
<gene>
    <name evidence="7" type="ORF">FCC1311_072672</name>
</gene>